<accession>A0A3B6KS62</accession>
<dbReference type="Gene3D" id="1.20.1280.50">
    <property type="match status" value="1"/>
</dbReference>
<proteinExistence type="predicted"/>
<dbReference type="SUPFAM" id="SSF81383">
    <property type="entry name" value="F-box domain"/>
    <property type="match status" value="1"/>
</dbReference>
<dbReference type="RefSeq" id="XP_044383515.1">
    <property type="nucleotide sequence ID" value="XM_044527580.1"/>
</dbReference>
<dbReference type="AlphaFoldDB" id="A0A3B6KS62"/>
<dbReference type="PANTHER" id="PTHR32133:SF318">
    <property type="entry name" value="GENOME ASSEMBLY, CHROMOSOME: II"/>
    <property type="match status" value="1"/>
</dbReference>
<keyword evidence="3" id="KW-1185">Reference proteome</keyword>
<dbReference type="Gramene" id="TraesJAG5A03G02752010.1">
    <property type="protein sequence ID" value="TraesJAG5A03G02752010.1"/>
    <property type="gene ID" value="TraesJAG5A03G02752010"/>
</dbReference>
<dbReference type="Gramene" id="TraesARI5A03G02792810.1">
    <property type="protein sequence ID" value="TraesARI5A03G02792810.1"/>
    <property type="gene ID" value="TraesARI5A03G02792810"/>
</dbReference>
<organism evidence="2">
    <name type="scientific">Triticum aestivum</name>
    <name type="common">Wheat</name>
    <dbReference type="NCBI Taxonomy" id="4565"/>
    <lineage>
        <taxon>Eukaryota</taxon>
        <taxon>Viridiplantae</taxon>
        <taxon>Streptophyta</taxon>
        <taxon>Embryophyta</taxon>
        <taxon>Tracheophyta</taxon>
        <taxon>Spermatophyta</taxon>
        <taxon>Magnoliopsida</taxon>
        <taxon>Liliopsida</taxon>
        <taxon>Poales</taxon>
        <taxon>Poaceae</taxon>
        <taxon>BOP clade</taxon>
        <taxon>Pooideae</taxon>
        <taxon>Triticodae</taxon>
        <taxon>Triticeae</taxon>
        <taxon>Triticinae</taxon>
        <taxon>Triticum</taxon>
    </lineage>
</organism>
<dbReference type="PANTHER" id="PTHR32133">
    <property type="entry name" value="OS07G0120400 PROTEIN"/>
    <property type="match status" value="1"/>
</dbReference>
<dbReference type="Gramene" id="TraesLAC5A03G02704710.1">
    <property type="protein sequence ID" value="TraesLAC5A03G02704710.1"/>
    <property type="gene ID" value="TraesLAC5A03G02704710"/>
</dbReference>
<dbReference type="Gramene" id="TraesROB_scaffold_066271_01G000200.1">
    <property type="protein sequence ID" value="TraesROB_scaffold_066271_01G000200.1"/>
    <property type="gene ID" value="TraesROB_scaffold_066271_01G000200"/>
</dbReference>
<dbReference type="Gramene" id="TraesPARA_EIv1.0_1525570.1">
    <property type="protein sequence ID" value="TraesPARA_EIv1.0_1525570.1.CDS"/>
    <property type="gene ID" value="TraesPARA_EIv1.0_1525570"/>
</dbReference>
<protein>
    <recommendedName>
        <fullName evidence="1">F-box domain-containing protein</fullName>
    </recommendedName>
</protein>
<dbReference type="Gramene" id="TraesCS5A03G1067000.1">
    <property type="protein sequence ID" value="TraesCS5A03G1067000.1.CDS"/>
    <property type="gene ID" value="TraesCS5A03G1067000"/>
</dbReference>
<evidence type="ECO:0000313" key="2">
    <source>
        <dbReference type="EnsemblPlants" id="TraesCS5A02G451100.1"/>
    </source>
</evidence>
<dbReference type="OMA" id="MEEFFFR"/>
<gene>
    <name evidence="2" type="primary">LOC123105500</name>
</gene>
<dbReference type="Gramene" id="TraesWEE_scaffold_075460_01G000100.1">
    <property type="protein sequence ID" value="TraesWEE_scaffold_075460_01G000100.1"/>
    <property type="gene ID" value="TraesWEE_scaffold_075460_01G000100"/>
</dbReference>
<sequence length="365" mass="40288">MGELAEDLFLRLSPELVEEVFFRLPPDEPACLAQASAVCKPWRRILADVGFRRRYRKFHGTPPVLGLFQRGDWLFRKGSRFVPTSALFPAQPDHPDWLPMDCRHGRALFDRTWDKSVLMVLDPLTGHQRLVSSPYTHSVSFSAAVFCAGAAQGCDHHGCQGGHFRLAVVTTNNVQEVTSGWLYSSETRVWSDLTSLHHPNLRFTNLAAPSVLVGDALYFNLGGIIECQLGTLCLSMFEKPIDGKGTLMATQGGLLGFAAVVDAANLTLWSREAGPKGAMGWAKLRIIDLEALLPVDAMSLTLEFRRISGIAEGTQIIFVIARAGSYMVDLESGRVRPVSCLCRKIFPYMSFYIPAMEAACAGQEH</sequence>
<dbReference type="Gramene" id="TraesCS5A02G451100.1">
    <property type="protein sequence ID" value="TraesCS5A02G451100.1"/>
    <property type="gene ID" value="TraesCS5A02G451100"/>
</dbReference>
<dbReference type="GeneID" id="123105500"/>
<dbReference type="Gramene" id="TraesCLE_scaffold_031400_01G000300.1">
    <property type="protein sequence ID" value="TraesCLE_scaffold_031400_01G000300.1"/>
    <property type="gene ID" value="TraesCLE_scaffold_031400_01G000300"/>
</dbReference>
<dbReference type="Pfam" id="PF00646">
    <property type="entry name" value="F-box"/>
    <property type="match status" value="1"/>
</dbReference>
<feature type="domain" description="F-box" evidence="1">
    <location>
        <begin position="9"/>
        <end position="53"/>
    </location>
</feature>
<evidence type="ECO:0000259" key="1">
    <source>
        <dbReference type="Pfam" id="PF00646"/>
    </source>
</evidence>
<dbReference type="Proteomes" id="UP000019116">
    <property type="component" value="Chromosome 5A"/>
</dbReference>
<dbReference type="Gramene" id="TraesLDM5A03G02753520.1">
    <property type="protein sequence ID" value="TraesLDM5A03G02753520.1"/>
    <property type="gene ID" value="TraesLDM5A03G02753520"/>
</dbReference>
<evidence type="ECO:0000313" key="3">
    <source>
        <dbReference type="Proteomes" id="UP000019116"/>
    </source>
</evidence>
<dbReference type="EnsemblPlants" id="TraesCS5A02G451100.1">
    <property type="protein sequence ID" value="TraesCS5A02G451100.1"/>
    <property type="gene ID" value="TraesCS5A02G451100"/>
</dbReference>
<dbReference type="Gramene" id="TraesCAD_scaffold_041100_01G000100.1">
    <property type="protein sequence ID" value="TraesCAD_scaffold_041100_01G000100.1"/>
    <property type="gene ID" value="TraesCAD_scaffold_041100_01G000100"/>
</dbReference>
<dbReference type="InterPro" id="IPR001810">
    <property type="entry name" value="F-box_dom"/>
</dbReference>
<name>A0A3B6KS62_WHEAT</name>
<dbReference type="Gramene" id="TraesRN5A0101083600.1">
    <property type="protein sequence ID" value="TraesRN5A0101083600.1"/>
    <property type="gene ID" value="TraesRN5A0101083600"/>
</dbReference>
<reference evidence="2" key="1">
    <citation type="submission" date="2018-08" db="EMBL/GenBank/DDBJ databases">
        <authorList>
            <person name="Rossello M."/>
        </authorList>
    </citation>
    <scope>NUCLEOTIDE SEQUENCE [LARGE SCALE GENOMIC DNA]</scope>
    <source>
        <strain evidence="2">cv. Chinese Spring</strain>
    </source>
</reference>
<dbReference type="InterPro" id="IPR036047">
    <property type="entry name" value="F-box-like_dom_sf"/>
</dbReference>
<dbReference type="OrthoDB" id="600290at2759"/>
<reference evidence="2" key="2">
    <citation type="submission" date="2018-10" db="UniProtKB">
        <authorList>
            <consortium name="EnsemblPlants"/>
        </authorList>
    </citation>
    <scope>IDENTIFICATION</scope>
</reference>